<dbReference type="Proteomes" id="UP000271889">
    <property type="component" value="Unassembled WGS sequence"/>
</dbReference>
<reference evidence="1 2" key="1">
    <citation type="submission" date="2018-11" db="EMBL/GenBank/DDBJ databases">
        <authorList>
            <consortium name="Pathogen Informatics"/>
        </authorList>
    </citation>
    <scope>NUCLEOTIDE SEQUENCE [LARGE SCALE GENOMIC DNA]</scope>
</reference>
<sequence>MPRSGRSSDGQQIRARELSVVGLPIYATKRTMVEAVVDAVAGIARGETPNALFTALAALVSDGLKEGITSWNMIRTVTAP</sequence>
<evidence type="ECO:0000313" key="1">
    <source>
        <dbReference type="EMBL" id="VDK69810.1"/>
    </source>
</evidence>
<dbReference type="EMBL" id="UYRV01021549">
    <property type="protein sequence ID" value="VDK69810.1"/>
    <property type="molecule type" value="Genomic_DNA"/>
</dbReference>
<accession>A0A3P6SP46</accession>
<name>A0A3P6SP46_CYLGO</name>
<dbReference type="OrthoDB" id="9884296at2759"/>
<feature type="non-terminal residue" evidence="1">
    <location>
        <position position="80"/>
    </location>
</feature>
<proteinExistence type="predicted"/>
<keyword evidence="2" id="KW-1185">Reference proteome</keyword>
<organism evidence="1 2">
    <name type="scientific">Cylicostephanus goldi</name>
    <name type="common">Nematode worm</name>
    <dbReference type="NCBI Taxonomy" id="71465"/>
    <lineage>
        <taxon>Eukaryota</taxon>
        <taxon>Metazoa</taxon>
        <taxon>Ecdysozoa</taxon>
        <taxon>Nematoda</taxon>
        <taxon>Chromadorea</taxon>
        <taxon>Rhabditida</taxon>
        <taxon>Rhabditina</taxon>
        <taxon>Rhabditomorpha</taxon>
        <taxon>Strongyloidea</taxon>
        <taxon>Strongylidae</taxon>
        <taxon>Cylicostephanus</taxon>
    </lineage>
</organism>
<protein>
    <submittedName>
        <fullName evidence="1">Uncharacterized protein</fullName>
    </submittedName>
</protein>
<gene>
    <name evidence="1" type="ORF">CGOC_LOCUS6554</name>
</gene>
<dbReference type="AlphaFoldDB" id="A0A3P6SP46"/>
<evidence type="ECO:0000313" key="2">
    <source>
        <dbReference type="Proteomes" id="UP000271889"/>
    </source>
</evidence>